<sequence>MWTGVRERVLALRDAPHWRKVFGADRTGHGFELLPALTPDELAAAEAHLGVTLPHEYRTFLLEVGAGGAGPDYGLFPIRPPAPGAPPADRQAARPFRPELTALVDAHALDEPRPAGHPDDEAFRAAHAAWRTREDALDDALVDGTLHIGDRGCAYYSVLVVGGPHSGTVWEDVRAVGEGVVPQRLASTEGYLSFAEWYHHWLTWAERTARGESAR</sequence>
<dbReference type="Proteomes" id="UP000664109">
    <property type="component" value="Unassembled WGS sequence"/>
</dbReference>
<dbReference type="SMART" id="SM00860">
    <property type="entry name" value="SMI1_KNR4"/>
    <property type="match status" value="1"/>
</dbReference>
<name>A0ABS2UKZ9_9ACTN</name>
<evidence type="ECO:0000259" key="1">
    <source>
        <dbReference type="SMART" id="SM00860"/>
    </source>
</evidence>
<accession>A0ABS2UKZ9</accession>
<dbReference type="InterPro" id="IPR018958">
    <property type="entry name" value="Knr4/Smi1-like_dom"/>
</dbReference>
<dbReference type="InterPro" id="IPR037883">
    <property type="entry name" value="Knr4/Smi1-like_sf"/>
</dbReference>
<dbReference type="Pfam" id="PF09346">
    <property type="entry name" value="SMI1_KNR4"/>
    <property type="match status" value="1"/>
</dbReference>
<gene>
    <name evidence="2" type="ORF">JE024_05460</name>
</gene>
<protein>
    <submittedName>
        <fullName evidence="2">SMI1/KNR4 family protein</fullName>
    </submittedName>
</protein>
<proteinExistence type="predicted"/>
<dbReference type="SUPFAM" id="SSF160631">
    <property type="entry name" value="SMI1/KNR4-like"/>
    <property type="match status" value="1"/>
</dbReference>
<keyword evidence="3" id="KW-1185">Reference proteome</keyword>
<reference evidence="2 3" key="1">
    <citation type="journal article" date="2016" name="Arch. Microbiol.">
        <title>Streptomyces zhihengii sp. nov., isolated from rhizospheric soil of Psammosilene tunicoides.</title>
        <authorList>
            <person name="Huang M.J."/>
            <person name="Fei J.J."/>
            <person name="Salam N."/>
            <person name="Kim C.J."/>
            <person name="Hozzein W.N."/>
            <person name="Xiao M."/>
            <person name="Huang H.Q."/>
            <person name="Li W.J."/>
        </authorList>
    </citation>
    <scope>NUCLEOTIDE SEQUENCE [LARGE SCALE GENOMIC DNA]</scope>
    <source>
        <strain evidence="2 3">YIM T102</strain>
    </source>
</reference>
<dbReference type="Gene3D" id="3.40.1580.10">
    <property type="entry name" value="SMI1/KNR4-like"/>
    <property type="match status" value="1"/>
</dbReference>
<dbReference type="EMBL" id="JAFEJA010000001">
    <property type="protein sequence ID" value="MBM9618196.1"/>
    <property type="molecule type" value="Genomic_DNA"/>
</dbReference>
<evidence type="ECO:0000313" key="3">
    <source>
        <dbReference type="Proteomes" id="UP000664109"/>
    </source>
</evidence>
<feature type="domain" description="Knr4/Smi1-like" evidence="1">
    <location>
        <begin position="36"/>
        <end position="200"/>
    </location>
</feature>
<evidence type="ECO:0000313" key="2">
    <source>
        <dbReference type="EMBL" id="MBM9618196.1"/>
    </source>
</evidence>
<comment type="caution">
    <text evidence="2">The sequence shown here is derived from an EMBL/GenBank/DDBJ whole genome shotgun (WGS) entry which is preliminary data.</text>
</comment>
<dbReference type="RefSeq" id="WP_205372493.1">
    <property type="nucleotide sequence ID" value="NZ_JAFEJA010000001.1"/>
</dbReference>
<organism evidence="2 3">
    <name type="scientific">Streptomyces zhihengii</name>
    <dbReference type="NCBI Taxonomy" id="1818004"/>
    <lineage>
        <taxon>Bacteria</taxon>
        <taxon>Bacillati</taxon>
        <taxon>Actinomycetota</taxon>
        <taxon>Actinomycetes</taxon>
        <taxon>Kitasatosporales</taxon>
        <taxon>Streptomycetaceae</taxon>
        <taxon>Streptomyces</taxon>
    </lineage>
</organism>